<name>A0AA39X2D6_9PEZI</name>
<gene>
    <name evidence="2" type="ORF">B0T14DRAFT_561860</name>
</gene>
<evidence type="ECO:0000313" key="2">
    <source>
        <dbReference type="EMBL" id="KAK0625901.1"/>
    </source>
</evidence>
<dbReference type="PROSITE" id="PS51782">
    <property type="entry name" value="LYSM"/>
    <property type="match status" value="1"/>
</dbReference>
<evidence type="ECO:0000259" key="1">
    <source>
        <dbReference type="PROSITE" id="PS51782"/>
    </source>
</evidence>
<dbReference type="Proteomes" id="UP001175000">
    <property type="component" value="Unassembled WGS sequence"/>
</dbReference>
<dbReference type="Pfam" id="PF01476">
    <property type="entry name" value="LysM"/>
    <property type="match status" value="1"/>
</dbReference>
<accession>A0AA39X2D6</accession>
<dbReference type="CDD" id="cd00118">
    <property type="entry name" value="LysM"/>
    <property type="match status" value="1"/>
</dbReference>
<dbReference type="Gene3D" id="3.10.350.10">
    <property type="entry name" value="LysM domain"/>
    <property type="match status" value="1"/>
</dbReference>
<dbReference type="InterPro" id="IPR036779">
    <property type="entry name" value="LysM_dom_sf"/>
</dbReference>
<evidence type="ECO:0000313" key="3">
    <source>
        <dbReference type="Proteomes" id="UP001175000"/>
    </source>
</evidence>
<sequence length="125" mass="12902">MTLYTIQASDTCNSIAAAQNVSTFAIYGSGGLKDCSSLPAGTKLCLLGQCRSVCTNFRRVVGQYICLSRPDGLLAPTIAIPSAAVLATGTAWPTMVATTVSPLPTAPGTLAGCTKYTNYLDDTMA</sequence>
<dbReference type="EMBL" id="JAULSU010000002">
    <property type="protein sequence ID" value="KAK0625901.1"/>
    <property type="molecule type" value="Genomic_DNA"/>
</dbReference>
<protein>
    <recommendedName>
        <fullName evidence="1">LysM domain-containing protein</fullName>
    </recommendedName>
</protein>
<reference evidence="2" key="1">
    <citation type="submission" date="2023-06" db="EMBL/GenBank/DDBJ databases">
        <title>Genome-scale phylogeny and comparative genomics of the fungal order Sordariales.</title>
        <authorList>
            <consortium name="Lawrence Berkeley National Laboratory"/>
            <person name="Hensen N."/>
            <person name="Bonometti L."/>
            <person name="Westerberg I."/>
            <person name="Brannstrom I.O."/>
            <person name="Guillou S."/>
            <person name="Cros-Aarteil S."/>
            <person name="Calhoun S."/>
            <person name="Haridas S."/>
            <person name="Kuo A."/>
            <person name="Mondo S."/>
            <person name="Pangilinan J."/>
            <person name="Riley R."/>
            <person name="Labutti K."/>
            <person name="Andreopoulos B."/>
            <person name="Lipzen A."/>
            <person name="Chen C."/>
            <person name="Yanf M."/>
            <person name="Daum C."/>
            <person name="Ng V."/>
            <person name="Clum A."/>
            <person name="Steindorff A."/>
            <person name="Ohm R."/>
            <person name="Martin F."/>
            <person name="Silar P."/>
            <person name="Natvig D."/>
            <person name="Lalanne C."/>
            <person name="Gautier V."/>
            <person name="Ament-Velasquez S.L."/>
            <person name="Kruys A."/>
            <person name="Hutchinson M.I."/>
            <person name="Powell A.J."/>
            <person name="Barry K."/>
            <person name="Miller A.N."/>
            <person name="Grigoriev I.V."/>
            <person name="Debuchy R."/>
            <person name="Gladieux P."/>
            <person name="Thoren M.H."/>
            <person name="Johannesson H."/>
        </authorList>
    </citation>
    <scope>NUCLEOTIDE SEQUENCE</scope>
    <source>
        <strain evidence="2">CBS 606.72</strain>
    </source>
</reference>
<comment type="caution">
    <text evidence="2">The sequence shown here is derived from an EMBL/GenBank/DDBJ whole genome shotgun (WGS) entry which is preliminary data.</text>
</comment>
<dbReference type="InterPro" id="IPR018392">
    <property type="entry name" value="LysM"/>
</dbReference>
<dbReference type="AlphaFoldDB" id="A0AA39X2D6"/>
<keyword evidence="3" id="KW-1185">Reference proteome</keyword>
<proteinExistence type="predicted"/>
<feature type="domain" description="LysM" evidence="1">
    <location>
        <begin position="2"/>
        <end position="46"/>
    </location>
</feature>
<dbReference type="SUPFAM" id="SSF54106">
    <property type="entry name" value="LysM domain"/>
    <property type="match status" value="1"/>
</dbReference>
<organism evidence="2 3">
    <name type="scientific">Immersiella caudata</name>
    <dbReference type="NCBI Taxonomy" id="314043"/>
    <lineage>
        <taxon>Eukaryota</taxon>
        <taxon>Fungi</taxon>
        <taxon>Dikarya</taxon>
        <taxon>Ascomycota</taxon>
        <taxon>Pezizomycotina</taxon>
        <taxon>Sordariomycetes</taxon>
        <taxon>Sordariomycetidae</taxon>
        <taxon>Sordariales</taxon>
        <taxon>Lasiosphaeriaceae</taxon>
        <taxon>Immersiella</taxon>
    </lineage>
</organism>